<evidence type="ECO:0000313" key="5">
    <source>
        <dbReference type="Proteomes" id="UP000501452"/>
    </source>
</evidence>
<dbReference type="InterPro" id="IPR038670">
    <property type="entry name" value="HslJ-like_sf"/>
</dbReference>
<dbReference type="InterPro" id="IPR053147">
    <property type="entry name" value="Hsp_HslJ-like"/>
</dbReference>
<gene>
    <name evidence="4" type="ORF">GBA63_07980</name>
</gene>
<keyword evidence="2" id="KW-0732">Signal</keyword>
<feature type="chain" id="PRO_5026208211" evidence="2">
    <location>
        <begin position="23"/>
        <end position="167"/>
    </location>
</feature>
<proteinExistence type="predicted"/>
<dbReference type="InterPro" id="IPR005184">
    <property type="entry name" value="DUF306_Meta_HslJ"/>
</dbReference>
<evidence type="ECO:0000259" key="3">
    <source>
        <dbReference type="Pfam" id="PF03724"/>
    </source>
</evidence>
<feature type="compositionally biased region" description="Polar residues" evidence="1">
    <location>
        <begin position="20"/>
        <end position="29"/>
    </location>
</feature>
<evidence type="ECO:0000256" key="2">
    <source>
        <dbReference type="SAM" id="SignalP"/>
    </source>
</evidence>
<dbReference type="EMBL" id="CP045119">
    <property type="protein sequence ID" value="QIN82586.1"/>
    <property type="molecule type" value="Genomic_DNA"/>
</dbReference>
<organism evidence="4 5">
    <name type="scientific">Rubrobacter tropicus</name>
    <dbReference type="NCBI Taxonomy" id="2653851"/>
    <lineage>
        <taxon>Bacteria</taxon>
        <taxon>Bacillati</taxon>
        <taxon>Actinomycetota</taxon>
        <taxon>Rubrobacteria</taxon>
        <taxon>Rubrobacterales</taxon>
        <taxon>Rubrobacteraceae</taxon>
        <taxon>Rubrobacter</taxon>
    </lineage>
</organism>
<keyword evidence="5" id="KW-1185">Reference proteome</keyword>
<name>A0A6G8Q7Y6_9ACTN</name>
<accession>A0A6G8Q7Y6</accession>
<dbReference type="PROSITE" id="PS51257">
    <property type="entry name" value="PROKAR_LIPOPROTEIN"/>
    <property type="match status" value="1"/>
</dbReference>
<dbReference type="Proteomes" id="UP000501452">
    <property type="component" value="Chromosome"/>
</dbReference>
<dbReference type="RefSeq" id="WP_166175062.1">
    <property type="nucleotide sequence ID" value="NZ_CP045119.1"/>
</dbReference>
<sequence length="167" mass="17777">MWVRALLVTAMALVAACGNTDASDPTGNTEAREESSGEPTAYADTTASADERVDLSGTKWALTELEGRGLIGGTQITLNFRNDGLAGNAGCNFYRAAEVRLGNGTMETSTISATEMACGKTEGGVMDQEQRYLRALGEAASYRLVEDRLEIQNGAGEKILLFEKEKA</sequence>
<dbReference type="PANTHER" id="PTHR35535">
    <property type="entry name" value="HEAT SHOCK PROTEIN HSLJ"/>
    <property type="match status" value="1"/>
</dbReference>
<dbReference type="PANTHER" id="PTHR35535:SF2">
    <property type="entry name" value="DUF306 DOMAIN-CONTAINING PROTEIN"/>
    <property type="match status" value="1"/>
</dbReference>
<dbReference type="Pfam" id="PF03724">
    <property type="entry name" value="META"/>
    <property type="match status" value="1"/>
</dbReference>
<dbReference type="Gene3D" id="2.40.128.270">
    <property type="match status" value="1"/>
</dbReference>
<protein>
    <submittedName>
        <fullName evidence="4">META domain-containing protein</fullName>
    </submittedName>
</protein>
<evidence type="ECO:0000313" key="4">
    <source>
        <dbReference type="EMBL" id="QIN82586.1"/>
    </source>
</evidence>
<dbReference type="AlphaFoldDB" id="A0A6G8Q7Y6"/>
<evidence type="ECO:0000256" key="1">
    <source>
        <dbReference type="SAM" id="MobiDB-lite"/>
    </source>
</evidence>
<dbReference type="KEGG" id="rub:GBA63_07980"/>
<reference evidence="4 5" key="1">
    <citation type="submission" date="2019-10" db="EMBL/GenBank/DDBJ databases">
        <title>Rubrobacter sp nov SCSIO 52090 isolated from a deep-sea sediment in the South China Sea.</title>
        <authorList>
            <person name="Chen R.W."/>
        </authorList>
    </citation>
    <scope>NUCLEOTIDE SEQUENCE [LARGE SCALE GENOMIC DNA]</scope>
    <source>
        <strain evidence="4 5">SCSIO 52909</strain>
    </source>
</reference>
<feature type="domain" description="DUF306" evidence="3">
    <location>
        <begin position="54"/>
        <end position="163"/>
    </location>
</feature>
<feature type="signal peptide" evidence="2">
    <location>
        <begin position="1"/>
        <end position="22"/>
    </location>
</feature>
<feature type="region of interest" description="Disordered" evidence="1">
    <location>
        <begin position="19"/>
        <end position="46"/>
    </location>
</feature>